<name>A0A4Y8PGW6_9BACT</name>
<evidence type="ECO:0000313" key="2">
    <source>
        <dbReference type="Proteomes" id="UP000297713"/>
    </source>
</evidence>
<proteinExistence type="predicted"/>
<keyword evidence="2" id="KW-1185">Reference proteome</keyword>
<accession>A0A4Y8PGW6</accession>
<protein>
    <submittedName>
        <fullName evidence="1">DUF1640 domain-containing protein</fullName>
    </submittedName>
</protein>
<dbReference type="AlphaFoldDB" id="A0A4Y8PGW6"/>
<dbReference type="EMBL" id="LXQC01000046">
    <property type="protein sequence ID" value="TFE72087.1"/>
    <property type="molecule type" value="Genomic_DNA"/>
</dbReference>
<dbReference type="OrthoDB" id="198754at2"/>
<sequence length="95" mass="10920">MASTFDPLKLSKRLEEAGLSQRQAEMISLALAEELVKENERISSFHPVDRVEIQLALRIDKLDAKIEALDRRLTRYFEFLFAGLLLLGIILKIHL</sequence>
<gene>
    <name evidence="1" type="ORF">A7Q10_03835</name>
</gene>
<comment type="caution">
    <text evidence="1">The sequence shown here is derived from an EMBL/GenBank/DDBJ whole genome shotgun (WGS) entry which is preliminary data.</text>
</comment>
<dbReference type="RefSeq" id="WP_134439092.1">
    <property type="nucleotide sequence ID" value="NZ_CP065957.1"/>
</dbReference>
<reference evidence="1 2" key="1">
    <citation type="submission" date="2016-05" db="EMBL/GenBank/DDBJ databases">
        <title>Diversity and Homogeneity among Thermoacidophilic Verrucomicrobia Methanotrophs Linked with Geographical Origin.</title>
        <authorList>
            <person name="Erikstad H.-A."/>
            <person name="Smestad N.B."/>
            <person name="Ceballos R.M."/>
            <person name="Birkeland N.-K."/>
        </authorList>
    </citation>
    <scope>NUCLEOTIDE SEQUENCE [LARGE SCALE GENOMIC DNA]</scope>
    <source>
        <strain evidence="1 2">Phi</strain>
    </source>
</reference>
<dbReference type="Proteomes" id="UP000297713">
    <property type="component" value="Unassembled WGS sequence"/>
</dbReference>
<organism evidence="1 2">
    <name type="scientific">Methylacidiphilum caldifontis</name>
    <dbReference type="NCBI Taxonomy" id="2795386"/>
    <lineage>
        <taxon>Bacteria</taxon>
        <taxon>Pseudomonadati</taxon>
        <taxon>Verrucomicrobiota</taxon>
        <taxon>Methylacidiphilae</taxon>
        <taxon>Methylacidiphilales</taxon>
        <taxon>Methylacidiphilaceae</taxon>
        <taxon>Methylacidiphilum (ex Ratnadevi et al. 2023)</taxon>
    </lineage>
</organism>
<evidence type="ECO:0000313" key="1">
    <source>
        <dbReference type="EMBL" id="TFE72087.1"/>
    </source>
</evidence>